<evidence type="ECO:0000313" key="3">
    <source>
        <dbReference type="WBParaSite" id="MBELARI_LOCUS14572"/>
    </source>
</evidence>
<accession>A0AAF3EKU1</accession>
<dbReference type="WBParaSite" id="MBELARI_LOCUS14572">
    <property type="protein sequence ID" value="MBELARI_LOCUS14572"/>
    <property type="gene ID" value="MBELARI_LOCUS14572"/>
</dbReference>
<dbReference type="AlphaFoldDB" id="A0AAF3EKU1"/>
<keyword evidence="2" id="KW-1185">Reference proteome</keyword>
<dbReference type="Proteomes" id="UP000887575">
    <property type="component" value="Unassembled WGS sequence"/>
</dbReference>
<protein>
    <submittedName>
        <fullName evidence="3">Granulins domain-containing protein</fullName>
    </submittedName>
</protein>
<sequence length="81" mass="9132">MKLLTSLLLTVFFAISISWPLFAGMCHPEKKDACPPGFSCHPDVLCWQEPCPTLHHCVKLDWELNSTMSDSDVIEDKTILV</sequence>
<evidence type="ECO:0000256" key="1">
    <source>
        <dbReference type="SAM" id="SignalP"/>
    </source>
</evidence>
<name>A0AAF3EKU1_9BILA</name>
<organism evidence="2 3">
    <name type="scientific">Mesorhabditis belari</name>
    <dbReference type="NCBI Taxonomy" id="2138241"/>
    <lineage>
        <taxon>Eukaryota</taxon>
        <taxon>Metazoa</taxon>
        <taxon>Ecdysozoa</taxon>
        <taxon>Nematoda</taxon>
        <taxon>Chromadorea</taxon>
        <taxon>Rhabditida</taxon>
        <taxon>Rhabditina</taxon>
        <taxon>Rhabditomorpha</taxon>
        <taxon>Rhabditoidea</taxon>
        <taxon>Rhabditidae</taxon>
        <taxon>Mesorhabditinae</taxon>
        <taxon>Mesorhabditis</taxon>
    </lineage>
</organism>
<feature type="signal peptide" evidence="1">
    <location>
        <begin position="1"/>
        <end position="23"/>
    </location>
</feature>
<reference evidence="3" key="1">
    <citation type="submission" date="2024-02" db="UniProtKB">
        <authorList>
            <consortium name="WormBaseParasite"/>
        </authorList>
    </citation>
    <scope>IDENTIFICATION</scope>
</reference>
<proteinExistence type="predicted"/>
<evidence type="ECO:0000313" key="2">
    <source>
        <dbReference type="Proteomes" id="UP000887575"/>
    </source>
</evidence>
<keyword evidence="1" id="KW-0732">Signal</keyword>
<feature type="chain" id="PRO_5041914178" evidence="1">
    <location>
        <begin position="24"/>
        <end position="81"/>
    </location>
</feature>